<keyword evidence="3" id="KW-1185">Reference proteome</keyword>
<dbReference type="InterPro" id="IPR013830">
    <property type="entry name" value="SGNH_hydro"/>
</dbReference>
<dbReference type="GO" id="GO:0016788">
    <property type="term" value="F:hydrolase activity, acting on ester bonds"/>
    <property type="evidence" value="ECO:0007669"/>
    <property type="project" value="UniProtKB-ARBA"/>
</dbReference>
<reference evidence="2" key="2">
    <citation type="submission" date="2023-01" db="EMBL/GenBank/DDBJ databases">
        <title>Draft genome sequence of Portibacter lacus strain NBRC 108769.</title>
        <authorList>
            <person name="Sun Q."/>
            <person name="Mori K."/>
        </authorList>
    </citation>
    <scope>NUCLEOTIDE SEQUENCE</scope>
    <source>
        <strain evidence="2">NBRC 108769</strain>
    </source>
</reference>
<accession>A0AA37SRS1</accession>
<evidence type="ECO:0000259" key="1">
    <source>
        <dbReference type="Pfam" id="PF13472"/>
    </source>
</evidence>
<sequence>MDNETEKEEEKESMEENASAVNYLALGDSYTIGESVGEKERFPYQLIHSELTEPHELGKYKIIAKTGWTTRDLLNAMDKENLVAGDYDFITLLIGVNNQYQGKDFELFKTEFNELMDRATSLLNGDASKVIVVSIPDYSVTPFAGNSNKDKIAREIKEYNDYKEKVAKERGAPYVYITDLTQNAASDLSLLAGDQLHPSGKSYGQWVERILPVLNNIVFE</sequence>
<organism evidence="2 3">
    <name type="scientific">Portibacter lacus</name>
    <dbReference type="NCBI Taxonomy" id="1099794"/>
    <lineage>
        <taxon>Bacteria</taxon>
        <taxon>Pseudomonadati</taxon>
        <taxon>Bacteroidota</taxon>
        <taxon>Saprospiria</taxon>
        <taxon>Saprospirales</taxon>
        <taxon>Haliscomenobacteraceae</taxon>
        <taxon>Portibacter</taxon>
    </lineage>
</organism>
<dbReference type="Gene3D" id="3.40.50.1110">
    <property type="entry name" value="SGNH hydrolase"/>
    <property type="match status" value="1"/>
</dbReference>
<name>A0AA37SRS1_9BACT</name>
<dbReference type="EMBL" id="BSOH01000007">
    <property type="protein sequence ID" value="GLR16790.1"/>
    <property type="molecule type" value="Genomic_DNA"/>
</dbReference>
<dbReference type="AlphaFoldDB" id="A0AA37SRS1"/>
<dbReference type="InterPro" id="IPR036514">
    <property type="entry name" value="SGNH_hydro_sf"/>
</dbReference>
<dbReference type="SUPFAM" id="SSF52266">
    <property type="entry name" value="SGNH hydrolase"/>
    <property type="match status" value="1"/>
</dbReference>
<reference evidence="2" key="1">
    <citation type="journal article" date="2014" name="Int. J. Syst. Evol. Microbiol.">
        <title>Complete genome sequence of Corynebacterium casei LMG S-19264T (=DSM 44701T), isolated from a smear-ripened cheese.</title>
        <authorList>
            <consortium name="US DOE Joint Genome Institute (JGI-PGF)"/>
            <person name="Walter F."/>
            <person name="Albersmeier A."/>
            <person name="Kalinowski J."/>
            <person name="Ruckert C."/>
        </authorList>
    </citation>
    <scope>NUCLEOTIDE SEQUENCE</scope>
    <source>
        <strain evidence="2">NBRC 108769</strain>
    </source>
</reference>
<evidence type="ECO:0000313" key="3">
    <source>
        <dbReference type="Proteomes" id="UP001156666"/>
    </source>
</evidence>
<comment type="caution">
    <text evidence="2">The sequence shown here is derived from an EMBL/GenBank/DDBJ whole genome shotgun (WGS) entry which is preliminary data.</text>
</comment>
<dbReference type="CDD" id="cd01832">
    <property type="entry name" value="SGNH_hydrolase_like_1"/>
    <property type="match status" value="1"/>
</dbReference>
<feature type="domain" description="SGNH hydrolase-type esterase" evidence="1">
    <location>
        <begin position="25"/>
        <end position="203"/>
    </location>
</feature>
<protein>
    <submittedName>
        <fullName evidence="2">Lysophospholipase</fullName>
    </submittedName>
</protein>
<proteinExistence type="predicted"/>
<dbReference type="Pfam" id="PF13472">
    <property type="entry name" value="Lipase_GDSL_2"/>
    <property type="match status" value="1"/>
</dbReference>
<gene>
    <name evidence="2" type="ORF">GCM10007940_14050</name>
</gene>
<dbReference type="Proteomes" id="UP001156666">
    <property type="component" value="Unassembled WGS sequence"/>
</dbReference>
<evidence type="ECO:0000313" key="2">
    <source>
        <dbReference type="EMBL" id="GLR16790.1"/>
    </source>
</evidence>